<proteinExistence type="predicted"/>
<dbReference type="Gene3D" id="3.10.450.620">
    <property type="entry name" value="JHP933, nucleotidyltransferase-like core domain"/>
    <property type="match status" value="1"/>
</dbReference>
<reference evidence="1" key="1">
    <citation type="journal article" date="2014" name="Front. Microbiol.">
        <title>High frequency of phylogenetically diverse reductive dehalogenase-homologous genes in deep subseafloor sedimentary metagenomes.</title>
        <authorList>
            <person name="Kawai M."/>
            <person name="Futagami T."/>
            <person name="Toyoda A."/>
            <person name="Takaki Y."/>
            <person name="Nishi S."/>
            <person name="Hori S."/>
            <person name="Arai W."/>
            <person name="Tsubouchi T."/>
            <person name="Morono Y."/>
            <person name="Uchiyama I."/>
            <person name="Ito T."/>
            <person name="Fujiyama A."/>
            <person name="Inagaki F."/>
            <person name="Takami H."/>
        </authorList>
    </citation>
    <scope>NUCLEOTIDE SEQUENCE</scope>
    <source>
        <strain evidence="1">Expedition CK06-06</strain>
    </source>
</reference>
<evidence type="ECO:0008006" key="2">
    <source>
        <dbReference type="Google" id="ProtNLM"/>
    </source>
</evidence>
<comment type="caution">
    <text evidence="1">The sequence shown here is derived from an EMBL/GenBank/DDBJ whole genome shotgun (WGS) entry which is preliminary data.</text>
</comment>
<sequence>MIIHPEIKNLVTEWGLRESIIEKDYVIGWVLWGIGSDPELSAHWAFKGGTSLKKCYIETWRFSEDLDFTVMPGGFYKPEDIEPLIKRVLERVYDESGIDFSMSFTLIVTQQNFIYTSLKFGTLTFAQLKIA</sequence>
<gene>
    <name evidence="1" type="ORF">S03H2_09631</name>
</gene>
<name>X1F737_9ZZZZ</name>
<dbReference type="InterPro" id="IPR014942">
    <property type="entry name" value="AbiEii"/>
</dbReference>
<evidence type="ECO:0000313" key="1">
    <source>
        <dbReference type="EMBL" id="GAH25204.1"/>
    </source>
</evidence>
<protein>
    <recommendedName>
        <fullName evidence="2">Nucleotidyl transferase AbiEii/AbiGii toxin family protein</fullName>
    </recommendedName>
</protein>
<accession>X1F737</accession>
<feature type="non-terminal residue" evidence="1">
    <location>
        <position position="131"/>
    </location>
</feature>
<organism evidence="1">
    <name type="scientific">marine sediment metagenome</name>
    <dbReference type="NCBI Taxonomy" id="412755"/>
    <lineage>
        <taxon>unclassified sequences</taxon>
        <taxon>metagenomes</taxon>
        <taxon>ecological metagenomes</taxon>
    </lineage>
</organism>
<dbReference type="Pfam" id="PF08843">
    <property type="entry name" value="AbiEii"/>
    <property type="match status" value="1"/>
</dbReference>
<dbReference type="EMBL" id="BARU01004955">
    <property type="protein sequence ID" value="GAH25204.1"/>
    <property type="molecule type" value="Genomic_DNA"/>
</dbReference>
<dbReference type="AlphaFoldDB" id="X1F737"/>